<dbReference type="InterPro" id="IPR044925">
    <property type="entry name" value="His-Me_finger_sf"/>
</dbReference>
<name>A0A3P4A798_9CAUD</name>
<dbReference type="EMBL" id="LR027385">
    <property type="protein sequence ID" value="VCU43672.1"/>
    <property type="molecule type" value="Genomic_DNA"/>
</dbReference>
<sequence>MWRDIFYYNDGKLFWAVDVGRRIKKGSEAGSVSKSKKSGERVRISIDVERYYRSRIVWEIHNGEIPHGMQVDHIDHNTMNDNISNLRLVRMSVNNKNKSLYRNSKTGITGVNFSRGKWIARAKIDGVRHEFYFDSFQDAAEKRIEIEVLNKFHINHGK</sequence>
<keyword evidence="2" id="KW-0540">Nuclease</keyword>
<dbReference type="SUPFAM" id="SSF54060">
    <property type="entry name" value="His-Me finger endonucleases"/>
    <property type="match status" value="1"/>
</dbReference>
<keyword evidence="2" id="KW-0255">Endonuclease</keyword>
<evidence type="ECO:0000313" key="3">
    <source>
        <dbReference type="EMBL" id="VCU43672.1"/>
    </source>
</evidence>
<dbReference type="Pfam" id="PF13392">
    <property type="entry name" value="HNH_3"/>
    <property type="match status" value="1"/>
</dbReference>
<reference evidence="2 4" key="1">
    <citation type="submission" date="2018-10" db="EMBL/GenBank/DDBJ databases">
        <authorList>
            <person name="Redgwell R T."/>
            <person name="Michniewski S."/>
            <person name="Millard A."/>
        </authorList>
    </citation>
    <scope>NUCLEOTIDE SEQUENCE [LARGE SCALE GENOMIC DNA]</scope>
    <source>
        <strain evidence="2">VB_Eco_mar001J1</strain>
        <strain evidence="4">vB_Eco_mar001J1</strain>
        <strain evidence="3">VB_Eco_mar002J2</strain>
    </source>
</reference>
<protein>
    <submittedName>
        <fullName evidence="2">HNH endonuclease</fullName>
    </submittedName>
</protein>
<accession>A0A3P4A798</accession>
<evidence type="ECO:0000259" key="1">
    <source>
        <dbReference type="SMART" id="SM00507"/>
    </source>
</evidence>
<evidence type="ECO:0000313" key="2">
    <source>
        <dbReference type="EMBL" id="VCU43663.1"/>
    </source>
</evidence>
<keyword evidence="2" id="KW-0378">Hydrolase</keyword>
<organism evidence="2 4">
    <name type="scientific">Escherichia phage vB_Eco_mar001J1</name>
    <dbReference type="NCBI Taxonomy" id="2419760"/>
    <lineage>
        <taxon>Viruses</taxon>
        <taxon>Duplodnaviria</taxon>
        <taxon>Heunggongvirae</taxon>
        <taxon>Uroviricota</taxon>
        <taxon>Caudoviricetes</taxon>
        <taxon>Drexlerviridae</taxon>
        <taxon>Tempevirinae</taxon>
        <taxon>Warwickvirus</taxon>
        <taxon>Warwickvirus mar001J1</taxon>
    </lineage>
</organism>
<dbReference type="SMART" id="SM00507">
    <property type="entry name" value="HNHc"/>
    <property type="match status" value="1"/>
</dbReference>
<dbReference type="InterPro" id="IPR003615">
    <property type="entry name" value="HNH_nuc"/>
</dbReference>
<keyword evidence="4" id="KW-1185">Reference proteome</keyword>
<dbReference type="Proteomes" id="UP000310467">
    <property type="component" value="Segment"/>
</dbReference>
<dbReference type="Gene3D" id="3.90.75.20">
    <property type="match status" value="1"/>
</dbReference>
<feature type="domain" description="HNH nuclease" evidence="1">
    <location>
        <begin position="47"/>
        <end position="95"/>
    </location>
</feature>
<gene>
    <name evidence="2" type="ORF">MAR001J1_00076</name>
    <name evidence="3" type="ORF">MAR002J2_00023</name>
</gene>
<dbReference type="EMBL" id="LR027388">
    <property type="protein sequence ID" value="VCU43663.1"/>
    <property type="molecule type" value="Genomic_DNA"/>
</dbReference>
<dbReference type="GO" id="GO:0004519">
    <property type="term" value="F:endonuclease activity"/>
    <property type="evidence" value="ECO:0007669"/>
    <property type="project" value="UniProtKB-KW"/>
</dbReference>
<dbReference type="Proteomes" id="UP000310628">
    <property type="component" value="Segment"/>
</dbReference>
<evidence type="ECO:0000313" key="4">
    <source>
        <dbReference type="Proteomes" id="UP000310467"/>
    </source>
</evidence>
<proteinExistence type="predicted"/>